<name>A0A1C5JFY1_9ACTN</name>
<feature type="transmembrane region" description="Helical" evidence="1">
    <location>
        <begin position="168"/>
        <end position="194"/>
    </location>
</feature>
<feature type="transmembrane region" description="Helical" evidence="1">
    <location>
        <begin position="108"/>
        <end position="128"/>
    </location>
</feature>
<sequence>MPANRSRLVHVVLALYPRRVRDRYGAEIAELLTHSPTPGRDLADVAWCALVDRGASLTMSHARPHLLRLTGLLAAPLAFGVALAALASVAVAVLGLLEGFGYRVGYRLADVVIAASVVPVAVGTVWMARRTGRREHIAAPIFVVPTALALGIVAVASLQYIGEALGETWWATLMSSLCWYAATFALATGGAALIQRARTGAAWMVMALGGVAILELTCTVYVLLVHRSYGLPSSSAFGAYPVVITGIDPGLVGAPAGQLAEALKGLPALLTVCTVFTLTLVITRAKRQHATPKSASAAPRTS</sequence>
<keyword evidence="1" id="KW-1133">Transmembrane helix</keyword>
<dbReference type="AlphaFoldDB" id="A0A1C5JFY1"/>
<keyword evidence="1" id="KW-0472">Membrane</keyword>
<feature type="transmembrane region" description="Helical" evidence="1">
    <location>
        <begin position="140"/>
        <end position="162"/>
    </location>
</feature>
<evidence type="ECO:0000256" key="1">
    <source>
        <dbReference type="SAM" id="Phobius"/>
    </source>
</evidence>
<evidence type="ECO:0000313" key="3">
    <source>
        <dbReference type="Proteomes" id="UP000198221"/>
    </source>
</evidence>
<feature type="transmembrane region" description="Helical" evidence="1">
    <location>
        <begin position="265"/>
        <end position="283"/>
    </location>
</feature>
<keyword evidence="3" id="KW-1185">Reference proteome</keyword>
<protein>
    <submittedName>
        <fullName evidence="2">Uncharacterized protein</fullName>
    </submittedName>
</protein>
<reference evidence="3" key="1">
    <citation type="submission" date="2016-06" db="EMBL/GenBank/DDBJ databases">
        <authorList>
            <person name="Varghese N."/>
            <person name="Submissions Spin"/>
        </authorList>
    </citation>
    <scope>NUCLEOTIDE SEQUENCE [LARGE SCALE GENOMIC DNA]</scope>
    <source>
        <strain evidence="3">DSM 43819</strain>
    </source>
</reference>
<gene>
    <name evidence="2" type="ORF">GA0070613_4614</name>
</gene>
<dbReference type="Proteomes" id="UP000198221">
    <property type="component" value="Chromosome I"/>
</dbReference>
<dbReference type="EMBL" id="LT607754">
    <property type="protein sequence ID" value="SCG69477.1"/>
    <property type="molecule type" value="Genomic_DNA"/>
</dbReference>
<keyword evidence="1" id="KW-0812">Transmembrane</keyword>
<feature type="transmembrane region" description="Helical" evidence="1">
    <location>
        <begin position="201"/>
        <end position="224"/>
    </location>
</feature>
<feature type="transmembrane region" description="Helical" evidence="1">
    <location>
        <begin position="69"/>
        <end position="96"/>
    </location>
</feature>
<organism evidence="2 3">
    <name type="scientific">Micromonospora inositola</name>
    <dbReference type="NCBI Taxonomy" id="47865"/>
    <lineage>
        <taxon>Bacteria</taxon>
        <taxon>Bacillati</taxon>
        <taxon>Actinomycetota</taxon>
        <taxon>Actinomycetes</taxon>
        <taxon>Micromonosporales</taxon>
        <taxon>Micromonosporaceae</taxon>
        <taxon>Micromonospora</taxon>
    </lineage>
</organism>
<accession>A0A1C5JFY1</accession>
<evidence type="ECO:0000313" key="2">
    <source>
        <dbReference type="EMBL" id="SCG69477.1"/>
    </source>
</evidence>
<proteinExistence type="predicted"/>